<dbReference type="InterPro" id="IPR013022">
    <property type="entry name" value="Xyl_isomerase-like_TIM-brl"/>
</dbReference>
<keyword evidence="3" id="KW-1185">Reference proteome</keyword>
<proteinExistence type="predicted"/>
<accession>A0A090V2V7</accession>
<evidence type="ECO:0000313" key="3">
    <source>
        <dbReference type="Proteomes" id="UP000029462"/>
    </source>
</evidence>
<organism evidence="2 3">
    <name type="scientific">Pseudescherichia vulneris NBRC 102420</name>
    <dbReference type="NCBI Taxonomy" id="1115515"/>
    <lineage>
        <taxon>Bacteria</taxon>
        <taxon>Pseudomonadati</taxon>
        <taxon>Pseudomonadota</taxon>
        <taxon>Gammaproteobacteria</taxon>
        <taxon>Enterobacterales</taxon>
        <taxon>Enterobacteriaceae</taxon>
        <taxon>Pseudescherichia</taxon>
    </lineage>
</organism>
<sequence>MQKPDAQRLSLNTATVRKQWTLDQIIEGCARHQIRGISPWRDQVQALGLQKTAQLIRSNELAVSGYCRGGMFPGIDEAARRAADDDNRRAVDEALALNAACLVLVVGGLPGESKDIAGARSQVRDGLGRLLEYARTAGMPLAIEPLHPMYAADRACINTLEQANDLCDELGDDGLGIAVDLYHTWWDPKLFAQLERAGRKRILGFHICDWLVPTRDLLLDRGMMGDGVIDIRAARQAVEALGYEGAHEVEIFSEHNWWQRDPDSVLEMCKARHQSHC</sequence>
<gene>
    <name evidence="2" type="ORF">EV102420_08_00520</name>
</gene>
<dbReference type="STRING" id="1115515.EV102420_08_00520"/>
<evidence type="ECO:0000313" key="2">
    <source>
        <dbReference type="EMBL" id="GAL57589.1"/>
    </source>
</evidence>
<name>A0A090V2V7_PSEVU</name>
<dbReference type="PANTHER" id="PTHR12110">
    <property type="entry name" value="HYDROXYPYRUVATE ISOMERASE"/>
    <property type="match status" value="1"/>
</dbReference>
<evidence type="ECO:0000259" key="1">
    <source>
        <dbReference type="Pfam" id="PF01261"/>
    </source>
</evidence>
<reference evidence="2 3" key="1">
    <citation type="submission" date="2014-09" db="EMBL/GenBank/DDBJ databases">
        <title>Whole genome shotgun sequence of Escherichia vulneris NBRC 102420.</title>
        <authorList>
            <person name="Yoshida Y."/>
            <person name="Hosoyama A."/>
            <person name="Tsuchikane K."/>
            <person name="Ohji S."/>
            <person name="Ichikawa N."/>
            <person name="Kimura A."/>
            <person name="Yamazoe A."/>
            <person name="Ezaki T."/>
            <person name="Fujita N."/>
        </authorList>
    </citation>
    <scope>NUCLEOTIDE SEQUENCE [LARGE SCALE GENOMIC DNA]</scope>
    <source>
        <strain evidence="2 3">NBRC 102420</strain>
    </source>
</reference>
<dbReference type="Pfam" id="PF01261">
    <property type="entry name" value="AP_endonuc_2"/>
    <property type="match status" value="1"/>
</dbReference>
<dbReference type="InterPro" id="IPR036237">
    <property type="entry name" value="Xyl_isomerase-like_sf"/>
</dbReference>
<dbReference type="Proteomes" id="UP000029462">
    <property type="component" value="Unassembled WGS sequence"/>
</dbReference>
<dbReference type="RefSeq" id="WP_042390055.1">
    <property type="nucleotide sequence ID" value="NZ_BBMZ01000008.1"/>
</dbReference>
<comment type="caution">
    <text evidence="2">The sequence shown here is derived from an EMBL/GenBank/DDBJ whole genome shotgun (WGS) entry which is preliminary data.</text>
</comment>
<protein>
    <recommendedName>
        <fullName evidence="1">Xylose isomerase-like TIM barrel domain-containing protein</fullName>
    </recommendedName>
</protein>
<dbReference type="InterPro" id="IPR050312">
    <property type="entry name" value="IolE/XylAMocC-like"/>
</dbReference>
<dbReference type="Gene3D" id="3.20.20.150">
    <property type="entry name" value="Divalent-metal-dependent TIM barrel enzymes"/>
    <property type="match status" value="1"/>
</dbReference>
<dbReference type="EMBL" id="BBMZ01000008">
    <property type="protein sequence ID" value="GAL57589.1"/>
    <property type="molecule type" value="Genomic_DNA"/>
</dbReference>
<dbReference type="OrthoDB" id="9787068at2"/>
<dbReference type="SUPFAM" id="SSF51658">
    <property type="entry name" value="Xylose isomerase-like"/>
    <property type="match status" value="1"/>
</dbReference>
<dbReference type="AlphaFoldDB" id="A0A090V2V7"/>
<dbReference type="PANTHER" id="PTHR12110:SF52">
    <property type="entry name" value="XYLOSE ISOMERASE"/>
    <property type="match status" value="1"/>
</dbReference>
<feature type="domain" description="Xylose isomerase-like TIM barrel" evidence="1">
    <location>
        <begin position="41"/>
        <end position="263"/>
    </location>
</feature>
<dbReference type="eggNOG" id="COG1082">
    <property type="taxonomic scope" value="Bacteria"/>
</dbReference>